<comment type="caution">
    <text evidence="1">The sequence shown here is derived from an EMBL/GenBank/DDBJ whole genome shotgun (WGS) entry which is preliminary data.</text>
</comment>
<evidence type="ECO:0000313" key="1">
    <source>
        <dbReference type="EMBL" id="TBH79704.1"/>
    </source>
</evidence>
<dbReference type="AlphaFoldDB" id="A0A6H3FBX7"/>
<gene>
    <name evidence="1" type="ORF">EB812_07295</name>
</gene>
<proteinExistence type="predicted"/>
<accession>A0A6H3FBX7</accession>
<protein>
    <submittedName>
        <fullName evidence="1">Uncharacterized protein</fullName>
    </submittedName>
</protein>
<evidence type="ECO:0000313" key="2">
    <source>
        <dbReference type="Proteomes" id="UP000292919"/>
    </source>
</evidence>
<dbReference type="Proteomes" id="UP000292919">
    <property type="component" value="Unassembled WGS sequence"/>
</dbReference>
<dbReference type="RefSeq" id="WP_130957988.1">
    <property type="nucleotide sequence ID" value="NZ_JBHSHA010000008.1"/>
</dbReference>
<organism evidence="1 2">
    <name type="scientific">Desulfovibrio legallii</name>
    <dbReference type="NCBI Taxonomy" id="571438"/>
    <lineage>
        <taxon>Bacteria</taxon>
        <taxon>Pseudomonadati</taxon>
        <taxon>Thermodesulfobacteriota</taxon>
        <taxon>Desulfovibrionia</taxon>
        <taxon>Desulfovibrionales</taxon>
        <taxon>Desulfovibrionaceae</taxon>
        <taxon>Desulfovibrio</taxon>
    </lineage>
</organism>
<sequence length="317" mass="34651">MSTFDVQSTVLTPYGAVRHVHILTCWPDGTPRDCRCLGPDTVATPQGWLPPLYTTDDVRRTSDRSFSLYPNGMWCSLELQSQCPVPTPMGELPVEWLAWHPNGTLKRVLLRKGKTSGYWTEQDEGRLAHICALDLPAGPVRARVQGLRFYPSGRCASVTFWPGERLTLPTVLGPLPVRNGCAFYESGALRSCEPARPLPVVTPAGLITAFDPTATAICGDVNSLRLTEQGTVCGLTTTARLRWTDAQGPHTLTPRLELDQLTMRRTVVVPLRLTFTPDGLTHMDDGRSLRTASTASLTATAFTPLPDLRPQCSAAPC</sequence>
<reference evidence="1 2" key="1">
    <citation type="submission" date="2018-12" db="EMBL/GenBank/DDBJ databases">
        <title>First genome draft of Desulfovibrio legallis sp. nov.</title>
        <authorList>
            <person name="Ben Dhia O."/>
            <person name="Najjari A."/>
            <person name="Ferjani R."/>
            <person name="Fhoula I."/>
            <person name="Fardeau M.-L."/>
            <person name="Boudabbous A."/>
            <person name="Ouzari H.I."/>
        </authorList>
    </citation>
    <scope>NUCLEOTIDE SEQUENCE [LARGE SCALE GENOMIC DNA]</scope>
    <source>
        <strain evidence="1 2">H1T</strain>
    </source>
</reference>
<keyword evidence="2" id="KW-1185">Reference proteome</keyword>
<dbReference type="EMBL" id="SIXC01000007">
    <property type="protein sequence ID" value="TBH79704.1"/>
    <property type="molecule type" value="Genomic_DNA"/>
</dbReference>
<name>A0A6H3FBX7_9BACT</name>